<accession>A0A367GSP8</accession>
<feature type="transmembrane region" description="Helical" evidence="1">
    <location>
        <begin position="59"/>
        <end position="82"/>
    </location>
</feature>
<dbReference type="OrthoDB" id="7446256at2"/>
<sequence>MYAVNTQAHTSGANELSGGLVRWLMDHFTFAEILLIPLVAACSFIVFRSKGYNYLEHVVLNMFLVSQRLVICLALFPLNHLFNRHTTIVNLSIGVIGVVLQVIAYLQLFSHSNKFKTVLQVLLSIVFSVTLFIVLAVIAVLIFQKFGFSVNG</sequence>
<keyword evidence="1" id="KW-1133">Transmembrane helix</keyword>
<dbReference type="AlphaFoldDB" id="A0A367GSP8"/>
<evidence type="ECO:0000313" key="3">
    <source>
        <dbReference type="Proteomes" id="UP000253209"/>
    </source>
</evidence>
<keyword evidence="1" id="KW-0472">Membrane</keyword>
<proteinExistence type="predicted"/>
<dbReference type="RefSeq" id="WP_114003349.1">
    <property type="nucleotide sequence ID" value="NZ_QGDC01000001.1"/>
</dbReference>
<feature type="transmembrane region" description="Helical" evidence="1">
    <location>
        <begin position="121"/>
        <end position="143"/>
    </location>
</feature>
<evidence type="ECO:0000256" key="1">
    <source>
        <dbReference type="SAM" id="Phobius"/>
    </source>
</evidence>
<keyword evidence="1" id="KW-0812">Transmembrane</keyword>
<gene>
    <name evidence="2" type="ORF">DJ568_00915</name>
</gene>
<reference evidence="2 3" key="1">
    <citation type="submission" date="2018-05" db="EMBL/GenBank/DDBJ databases">
        <title>Mucilaginibacter hurinus sp. nov., isolated from briquette warehouse soil.</title>
        <authorList>
            <person name="Choi L."/>
        </authorList>
    </citation>
    <scope>NUCLEOTIDE SEQUENCE [LARGE SCALE GENOMIC DNA]</scope>
    <source>
        <strain evidence="2 3">ZR32</strain>
    </source>
</reference>
<protein>
    <submittedName>
        <fullName evidence="2">Uncharacterized protein</fullName>
    </submittedName>
</protein>
<keyword evidence="3" id="KW-1185">Reference proteome</keyword>
<comment type="caution">
    <text evidence="2">The sequence shown here is derived from an EMBL/GenBank/DDBJ whole genome shotgun (WGS) entry which is preliminary data.</text>
</comment>
<dbReference type="Proteomes" id="UP000253209">
    <property type="component" value="Unassembled WGS sequence"/>
</dbReference>
<dbReference type="EMBL" id="QGDC01000001">
    <property type="protein sequence ID" value="RCH56452.1"/>
    <property type="molecule type" value="Genomic_DNA"/>
</dbReference>
<organism evidence="2 3">
    <name type="scientific">Mucilaginibacter hurinus</name>
    <dbReference type="NCBI Taxonomy" id="2201324"/>
    <lineage>
        <taxon>Bacteria</taxon>
        <taxon>Pseudomonadati</taxon>
        <taxon>Bacteroidota</taxon>
        <taxon>Sphingobacteriia</taxon>
        <taxon>Sphingobacteriales</taxon>
        <taxon>Sphingobacteriaceae</taxon>
        <taxon>Mucilaginibacter</taxon>
    </lineage>
</organism>
<name>A0A367GSP8_9SPHI</name>
<feature type="transmembrane region" description="Helical" evidence="1">
    <location>
        <begin position="28"/>
        <end position="47"/>
    </location>
</feature>
<evidence type="ECO:0000313" key="2">
    <source>
        <dbReference type="EMBL" id="RCH56452.1"/>
    </source>
</evidence>
<feature type="transmembrane region" description="Helical" evidence="1">
    <location>
        <begin position="88"/>
        <end position="109"/>
    </location>
</feature>